<gene>
    <name evidence="4" type="ORF">NH26_13925</name>
</gene>
<evidence type="ECO:0000313" key="4">
    <source>
        <dbReference type="EMBL" id="OHX67362.1"/>
    </source>
</evidence>
<reference evidence="4 5" key="1">
    <citation type="journal article" date="2012" name="Int. J. Syst. Evol. Microbiol.">
        <title>Flammeovirga pacifica sp. nov., isolated from deep-sea sediment.</title>
        <authorList>
            <person name="Xu H."/>
            <person name="Fu Y."/>
            <person name="Yang N."/>
            <person name="Ding Z."/>
            <person name="Lai Q."/>
            <person name="Zeng R."/>
        </authorList>
    </citation>
    <scope>NUCLEOTIDE SEQUENCE [LARGE SCALE GENOMIC DNA]</scope>
    <source>
        <strain evidence="5">DSM 24597 / LMG 26175 / WPAGA1</strain>
    </source>
</reference>
<evidence type="ECO:0000259" key="3">
    <source>
        <dbReference type="Pfam" id="PF01343"/>
    </source>
</evidence>
<dbReference type="AlphaFoldDB" id="A0A1S1Z298"/>
<dbReference type="Pfam" id="PF01343">
    <property type="entry name" value="Peptidase_S49"/>
    <property type="match status" value="1"/>
</dbReference>
<evidence type="ECO:0000256" key="1">
    <source>
        <dbReference type="ARBA" id="ARBA00008683"/>
    </source>
</evidence>
<dbReference type="InterPro" id="IPR002142">
    <property type="entry name" value="Peptidase_S49"/>
</dbReference>
<dbReference type="InterPro" id="IPR033855">
    <property type="entry name" value="Protein_C"/>
</dbReference>
<dbReference type="OrthoDB" id="1490107at2"/>
<sequence length="392" mass="42872">MRNGYFLYQQILKGAWLIDKQQAQALLPLAFNVLSGDTSGAEAWRSEDISFNTSINMEEGLVKEDSIEAPRKQSAVINIIGALTQYSTWCSPGMDYYGQLIQQFDNDEEVDSIILYIDSPGGSAMGTEKLAKIIQNTSKPIVSVVGGMCCSAAYWLASSSDEILAETETTLFGSIGTMVSFMDFKEYFAKQGIKSVELYATKSTDKNKDFADAANGNPESLIQNFLDPINAVFHAHVSSNRELEEKAYTGKTYTYLSAKNAGLVDGIGGVKEAINVASQINNNRKIEADMKFLDKVKAAVGVEAPVETIAQSLEQTAQDYDNQVSQLTQERDTAQSRITELEGQLATANERITDLEKEPGASPAATAPPRESSSSKEEEFTFEFNPNADEIL</sequence>
<evidence type="ECO:0000256" key="2">
    <source>
        <dbReference type="SAM" id="MobiDB-lite"/>
    </source>
</evidence>
<organism evidence="4 5">
    <name type="scientific">Flammeovirga pacifica</name>
    <dbReference type="NCBI Taxonomy" id="915059"/>
    <lineage>
        <taxon>Bacteria</taxon>
        <taxon>Pseudomonadati</taxon>
        <taxon>Bacteroidota</taxon>
        <taxon>Cytophagia</taxon>
        <taxon>Cytophagales</taxon>
        <taxon>Flammeovirgaceae</taxon>
        <taxon>Flammeovirga</taxon>
    </lineage>
</organism>
<dbReference type="InterPro" id="IPR029045">
    <property type="entry name" value="ClpP/crotonase-like_dom_sf"/>
</dbReference>
<keyword evidence="5" id="KW-1185">Reference proteome</keyword>
<dbReference type="EMBL" id="JRYR02000001">
    <property type="protein sequence ID" value="OHX67362.1"/>
    <property type="molecule type" value="Genomic_DNA"/>
</dbReference>
<dbReference type="Gene3D" id="3.90.226.10">
    <property type="entry name" value="2-enoyl-CoA Hydratase, Chain A, domain 1"/>
    <property type="match status" value="1"/>
</dbReference>
<comment type="caution">
    <text evidence="4">The sequence shown here is derived from an EMBL/GenBank/DDBJ whole genome shotgun (WGS) entry which is preliminary data.</text>
</comment>
<dbReference type="PANTHER" id="PTHR42987:SF4">
    <property type="entry name" value="PROTEASE SOHB-RELATED"/>
    <property type="match status" value="1"/>
</dbReference>
<dbReference type="STRING" id="915059.NH26_13925"/>
<evidence type="ECO:0000313" key="5">
    <source>
        <dbReference type="Proteomes" id="UP000179797"/>
    </source>
</evidence>
<feature type="region of interest" description="Disordered" evidence="2">
    <location>
        <begin position="324"/>
        <end position="392"/>
    </location>
</feature>
<proteinExistence type="inferred from homology"/>
<protein>
    <recommendedName>
        <fullName evidence="3">Peptidase S49 domain-containing protein</fullName>
    </recommendedName>
</protein>
<dbReference type="GO" id="GO:0008233">
    <property type="term" value="F:peptidase activity"/>
    <property type="evidence" value="ECO:0007669"/>
    <property type="project" value="InterPro"/>
</dbReference>
<feature type="domain" description="Peptidase S49" evidence="3">
    <location>
        <begin position="136"/>
        <end position="279"/>
    </location>
</feature>
<dbReference type="Proteomes" id="UP000179797">
    <property type="component" value="Unassembled WGS sequence"/>
</dbReference>
<name>A0A1S1Z298_FLAPC</name>
<dbReference type="GO" id="GO:0006508">
    <property type="term" value="P:proteolysis"/>
    <property type="evidence" value="ECO:0007669"/>
    <property type="project" value="InterPro"/>
</dbReference>
<dbReference type="CDD" id="cd07022">
    <property type="entry name" value="S49_Sppa_36K_type"/>
    <property type="match status" value="1"/>
</dbReference>
<dbReference type="SUPFAM" id="SSF52096">
    <property type="entry name" value="ClpP/crotonase"/>
    <property type="match status" value="1"/>
</dbReference>
<dbReference type="PANTHER" id="PTHR42987">
    <property type="entry name" value="PEPTIDASE S49"/>
    <property type="match status" value="1"/>
</dbReference>
<comment type="similarity">
    <text evidence="1">Belongs to the peptidase S49 family.</text>
</comment>
<dbReference type="RefSeq" id="WP_044228969.1">
    <property type="nucleotide sequence ID" value="NZ_JRYR02000001.1"/>
</dbReference>
<accession>A0A1S1Z298</accession>